<feature type="transmembrane region" description="Helical" evidence="2">
    <location>
        <begin position="175"/>
        <end position="199"/>
    </location>
</feature>
<organism evidence="3 4">
    <name type="scientific">Cylindrotheca closterium</name>
    <dbReference type="NCBI Taxonomy" id="2856"/>
    <lineage>
        <taxon>Eukaryota</taxon>
        <taxon>Sar</taxon>
        <taxon>Stramenopiles</taxon>
        <taxon>Ochrophyta</taxon>
        <taxon>Bacillariophyta</taxon>
        <taxon>Bacillariophyceae</taxon>
        <taxon>Bacillariophycidae</taxon>
        <taxon>Bacillariales</taxon>
        <taxon>Bacillariaceae</taxon>
        <taxon>Cylindrotheca</taxon>
    </lineage>
</organism>
<evidence type="ECO:0000256" key="2">
    <source>
        <dbReference type="SAM" id="Phobius"/>
    </source>
</evidence>
<keyword evidence="2" id="KW-1133">Transmembrane helix</keyword>
<keyword evidence="2" id="KW-0812">Transmembrane</keyword>
<dbReference type="AlphaFoldDB" id="A0AAD2CGV2"/>
<feature type="transmembrane region" description="Helical" evidence="2">
    <location>
        <begin position="150"/>
        <end position="169"/>
    </location>
</feature>
<feature type="region of interest" description="Disordered" evidence="1">
    <location>
        <begin position="295"/>
        <end position="365"/>
    </location>
</feature>
<feature type="transmembrane region" description="Helical" evidence="2">
    <location>
        <begin position="79"/>
        <end position="97"/>
    </location>
</feature>
<comment type="caution">
    <text evidence="3">The sequence shown here is derived from an EMBL/GenBank/DDBJ whole genome shotgun (WGS) entry which is preliminary data.</text>
</comment>
<proteinExistence type="predicted"/>
<dbReference type="EMBL" id="CAKOGP040000335">
    <property type="protein sequence ID" value="CAJ1934433.1"/>
    <property type="molecule type" value="Genomic_DNA"/>
</dbReference>
<reference evidence="3" key="1">
    <citation type="submission" date="2023-08" db="EMBL/GenBank/DDBJ databases">
        <authorList>
            <person name="Audoor S."/>
            <person name="Bilcke G."/>
        </authorList>
    </citation>
    <scope>NUCLEOTIDE SEQUENCE</scope>
</reference>
<feature type="transmembrane region" description="Helical" evidence="2">
    <location>
        <begin position="117"/>
        <end position="138"/>
    </location>
</feature>
<accession>A0AAD2CGV2</accession>
<dbReference type="Proteomes" id="UP001295423">
    <property type="component" value="Unassembled WGS sequence"/>
</dbReference>
<name>A0AAD2CGV2_9STRA</name>
<feature type="transmembrane region" description="Helical" evidence="2">
    <location>
        <begin position="34"/>
        <end position="58"/>
    </location>
</feature>
<gene>
    <name evidence="3" type="ORF">CYCCA115_LOCUS3773</name>
</gene>
<sequence length="384" mass="42558">MSSPSVFAPHNETATHSSCSTNMTDIDDYVADTIVSWSTSIMVSVLCLMAFLKLFFFPRIPRSPLQTPCTFCPRHLEECLIPTFFLIFAYLYGVSGISQSRAANSDDDPENSYMMEYSRRVIPLISGLFAVLVGLDLMKMSSSSKLISKRAIWWFCMLTYYGLAITGAIRNTDVFGAIDLCTLVYACGLLFLCMGYITLAINSKSNRLHYLVKASSAFLFIVGFVYDSVFFPKCGSYQAYKDCFEQCPFPATNSSASHQKTTLNLAVTAATLCWAWSENSCPSIRRRSARSDVDADTVACDDSSSSAESLEEDPKNREEPALDNIIAIDPELGSPDETIELPSFKREEGSASTQPREPVVNCTPSDLCQKLTTQADDRPDLQRI</sequence>
<evidence type="ECO:0000256" key="1">
    <source>
        <dbReference type="SAM" id="MobiDB-lite"/>
    </source>
</evidence>
<feature type="transmembrane region" description="Helical" evidence="2">
    <location>
        <begin position="211"/>
        <end position="231"/>
    </location>
</feature>
<keyword evidence="2" id="KW-0472">Membrane</keyword>
<evidence type="ECO:0000313" key="4">
    <source>
        <dbReference type="Proteomes" id="UP001295423"/>
    </source>
</evidence>
<evidence type="ECO:0000313" key="3">
    <source>
        <dbReference type="EMBL" id="CAJ1934433.1"/>
    </source>
</evidence>
<keyword evidence="4" id="KW-1185">Reference proteome</keyword>
<protein>
    <submittedName>
        <fullName evidence="3">Uncharacterized protein</fullName>
    </submittedName>
</protein>